<protein>
    <submittedName>
        <fullName evidence="4">Putative Exopolyphosphatase</fullName>
        <ecNumber evidence="4">3.6.1.11</ecNumber>
    </submittedName>
</protein>
<gene>
    <name evidence="4" type="ORF">NITINOP_2313</name>
</gene>
<dbReference type="RefSeq" id="WP_062485499.1">
    <property type="nucleotide sequence ID" value="NZ_LN885086.1"/>
</dbReference>
<dbReference type="EC" id="3.6.1.11" evidence="4"/>
<name>A0A0S4KTC8_9BACT</name>
<evidence type="ECO:0000313" key="4">
    <source>
        <dbReference type="EMBL" id="CUQ67285.1"/>
    </source>
</evidence>
<evidence type="ECO:0000259" key="3">
    <source>
        <dbReference type="Pfam" id="PF21447"/>
    </source>
</evidence>
<dbReference type="InterPro" id="IPR050273">
    <property type="entry name" value="GppA/Ppx_hydrolase"/>
</dbReference>
<dbReference type="InterPro" id="IPR003607">
    <property type="entry name" value="HD/PDEase_dom"/>
</dbReference>
<dbReference type="FunFam" id="1.10.3210.10:FF:000025">
    <property type="entry name" value="Exopolyphosphatase"/>
    <property type="match status" value="1"/>
</dbReference>
<dbReference type="InterPro" id="IPR030673">
    <property type="entry name" value="PyroPPase_GppA_Ppx"/>
</dbReference>
<reference evidence="5" key="1">
    <citation type="submission" date="2015-09" db="EMBL/GenBank/DDBJ databases">
        <authorList>
            <person name="Daims H."/>
        </authorList>
    </citation>
    <scope>NUCLEOTIDE SEQUENCE [LARGE SCALE GENOMIC DNA]</scope>
</reference>
<dbReference type="Gene3D" id="3.30.420.40">
    <property type="match status" value="1"/>
</dbReference>
<dbReference type="AlphaFoldDB" id="A0A0S4KTC8"/>
<dbReference type="SUPFAM" id="SSF53067">
    <property type="entry name" value="Actin-like ATPase domain"/>
    <property type="match status" value="2"/>
</dbReference>
<dbReference type="InterPro" id="IPR048950">
    <property type="entry name" value="Ppx_GppA_C"/>
</dbReference>
<organism evidence="4 5">
    <name type="scientific">Candidatus Nitrospira inopinata</name>
    <dbReference type="NCBI Taxonomy" id="1715989"/>
    <lineage>
        <taxon>Bacteria</taxon>
        <taxon>Pseudomonadati</taxon>
        <taxon>Nitrospirota</taxon>
        <taxon>Nitrospiria</taxon>
        <taxon>Nitrospirales</taxon>
        <taxon>Nitrospiraceae</taxon>
        <taxon>Nitrospira</taxon>
    </lineage>
</organism>
<evidence type="ECO:0000259" key="2">
    <source>
        <dbReference type="Pfam" id="PF02541"/>
    </source>
</evidence>
<feature type="domain" description="Ppx/GppA phosphatase C-terminal" evidence="3">
    <location>
        <begin position="322"/>
        <end position="468"/>
    </location>
</feature>
<evidence type="ECO:0000256" key="1">
    <source>
        <dbReference type="ARBA" id="ARBA00022801"/>
    </source>
</evidence>
<accession>A0A0S4KTC8</accession>
<dbReference type="PANTHER" id="PTHR30005">
    <property type="entry name" value="EXOPOLYPHOSPHATASE"/>
    <property type="match status" value="1"/>
</dbReference>
<evidence type="ECO:0000313" key="5">
    <source>
        <dbReference type="Proteomes" id="UP000066284"/>
    </source>
</evidence>
<dbReference type="Gene3D" id="1.10.3210.10">
    <property type="entry name" value="Hypothetical protein af1432"/>
    <property type="match status" value="1"/>
</dbReference>
<dbReference type="Pfam" id="PF21447">
    <property type="entry name" value="Ppx-GppA_III"/>
    <property type="match status" value="1"/>
</dbReference>
<feature type="domain" description="Ppx/GppA phosphatase N-terminal" evidence="2">
    <location>
        <begin position="27"/>
        <end position="307"/>
    </location>
</feature>
<dbReference type="Proteomes" id="UP000066284">
    <property type="component" value="Chromosome 1"/>
</dbReference>
<proteinExistence type="predicted"/>
<dbReference type="EMBL" id="LN885086">
    <property type="protein sequence ID" value="CUQ67285.1"/>
    <property type="molecule type" value="Genomic_DNA"/>
</dbReference>
<dbReference type="PIRSF" id="PIRSF001267">
    <property type="entry name" value="Pyrophosphatase_GppA_Ppx"/>
    <property type="match status" value="1"/>
</dbReference>
<sequence>MAKLAVIDIGTNSIHMVLAEILPDAGYKILDRFKDVTRLGDGAFAARRLSDEAMARALSILKTLVTLARNKGFDRMVAVATSAVREARNGGEFVSMVEEHTGLTVRVISGTEEARLIYLGVKNSIALPEKPALIIDVGGGSVELIAGNRERMLHAKSLKLGAIRLADQFLSKTPPPAPMMRVLEETVTNQIRAAIDTFPTKQFDWLVATSGMAGNLAEVIHLKQTGRPLPQHNLATVSLKDLRSLETELARSSLRARLALPGLDPKRADTLLPAAVVLRCLMELLGLNEMTLCDKAIREGVIYDFIVRHREGLEAEREIPDVRRRSVMRLVRRCRAPEVHSLQVAALALRLFDQTRPWHRLGQQERDWLEYAAMLHDIGYLINARQHHKHAYYLIRHSDLEGFTASEIEVMANVARYHRRALPSIKHQGFESLSPALRRVVKILSSLLRIADGLDRTHFSVVHTLNVKLGKTASIEATILGDAEMELWAAKNRSDLFEQVFRRPVRFSEVPQGVPLG</sequence>
<dbReference type="SUPFAM" id="SSF109604">
    <property type="entry name" value="HD-domain/PDEase-like"/>
    <property type="match status" value="1"/>
</dbReference>
<dbReference type="STRING" id="1715989.NITINOP_2313"/>
<dbReference type="InterPro" id="IPR003695">
    <property type="entry name" value="Ppx_GppA_N"/>
</dbReference>
<dbReference type="GO" id="GO:0004309">
    <property type="term" value="F:exopolyphosphatase activity"/>
    <property type="evidence" value="ECO:0007669"/>
    <property type="project" value="UniProtKB-EC"/>
</dbReference>
<keyword evidence="1 4" id="KW-0378">Hydrolase</keyword>
<dbReference type="OrthoDB" id="9814545at2"/>
<dbReference type="Gene3D" id="3.30.420.150">
    <property type="entry name" value="Exopolyphosphatase. Domain 2"/>
    <property type="match status" value="1"/>
</dbReference>
<keyword evidence="5" id="KW-1185">Reference proteome</keyword>
<dbReference type="CDD" id="cd24006">
    <property type="entry name" value="ASKHA_NBD_PPX_GppA"/>
    <property type="match status" value="1"/>
</dbReference>
<dbReference type="InterPro" id="IPR043129">
    <property type="entry name" value="ATPase_NBD"/>
</dbReference>
<dbReference type="PANTHER" id="PTHR30005:SF0">
    <property type="entry name" value="RETROGRADE REGULATION PROTEIN 2"/>
    <property type="match status" value="1"/>
</dbReference>
<dbReference type="KEGG" id="nio:NITINOP_2313"/>
<dbReference type="CDD" id="cd00077">
    <property type="entry name" value="HDc"/>
    <property type="match status" value="1"/>
</dbReference>
<dbReference type="Pfam" id="PF02541">
    <property type="entry name" value="Ppx-GppA"/>
    <property type="match status" value="1"/>
</dbReference>